<feature type="active site" description="Proton donor" evidence="8">
    <location>
        <position position="74"/>
    </location>
</feature>
<dbReference type="InterPro" id="IPR018510">
    <property type="entry name" value="DAP_epimerase_AS"/>
</dbReference>
<feature type="active site" evidence="9">
    <location>
        <position position="74"/>
    </location>
</feature>
<dbReference type="Proteomes" id="UP000019438">
    <property type="component" value="Chromosome"/>
</dbReference>
<evidence type="ECO:0000256" key="9">
    <source>
        <dbReference type="PROSITE-ProRule" id="PRU10125"/>
    </source>
</evidence>
<evidence type="ECO:0000256" key="4">
    <source>
        <dbReference type="ARBA" id="ARBA00022605"/>
    </source>
</evidence>
<dbReference type="PROSITE" id="PS01326">
    <property type="entry name" value="DAP_EPIMERASE"/>
    <property type="match status" value="1"/>
</dbReference>
<sequence length="275" mass="29269">MLTSFIKMHGLGNDFVVFDARKGPSLALSGSQAAAIADRRTGVGCDQLIVLEPSSLADAFMRIYNPDGSESGACGNATRCVADLLHRDGIDAPCMETVAGLLWAEINGNGICIDMGQPGLGWRDVPLAREMDTLFLPLEAPGLKMPAACSMGNPHATFFVADLAELDIPVTGPLLERHPLFPERANIGHAQMLSRSHIRLRVWERGAGLTLACGTGACATLVNAVRRGLAEREAVVELDGGQLLIHWREQDGHVLMTGPAATVFHGRIALESITG</sequence>
<dbReference type="AlphaFoldDB" id="A0AAN0REG6"/>
<evidence type="ECO:0000256" key="5">
    <source>
        <dbReference type="ARBA" id="ARBA00023154"/>
    </source>
</evidence>
<dbReference type="GO" id="GO:0005829">
    <property type="term" value="C:cytosol"/>
    <property type="evidence" value="ECO:0007669"/>
    <property type="project" value="TreeGrafter"/>
</dbReference>
<dbReference type="SUPFAM" id="SSF54506">
    <property type="entry name" value="Diaminopimelate epimerase-like"/>
    <property type="match status" value="2"/>
</dbReference>
<evidence type="ECO:0000256" key="1">
    <source>
        <dbReference type="ARBA" id="ARBA00005196"/>
    </source>
</evidence>
<keyword evidence="8" id="KW-0963">Cytoplasm</keyword>
<feature type="binding site" evidence="8">
    <location>
        <position position="153"/>
    </location>
    <ligand>
        <name>substrate</name>
    </ligand>
</feature>
<reference evidence="11" key="1">
    <citation type="submission" date="2012-06" db="EMBL/GenBank/DDBJ databases">
        <title>Genome analysis of multiple Granulibacter bethesdensis isolates demonstrates substantial genome diversity.</title>
        <authorList>
            <person name="Greenberg D.E."/>
            <person name="Porcella S.F."/>
            <person name="Zarember K."/>
            <person name="Zelazny A.M."/>
            <person name="Bruno D."/>
            <person name="Martens C."/>
            <person name="Barbian K.D."/>
            <person name="Jaske E."/>
            <person name="Holland S.M."/>
        </authorList>
    </citation>
    <scope>NUCLEOTIDE SEQUENCE [LARGE SCALE GENOMIC DNA]</scope>
    <source>
        <strain evidence="11">CGDNIH3</strain>
    </source>
</reference>
<organism evidence="10 11">
    <name type="scientific">Granulibacter bethesdensis</name>
    <dbReference type="NCBI Taxonomy" id="364410"/>
    <lineage>
        <taxon>Bacteria</taxon>
        <taxon>Pseudomonadati</taxon>
        <taxon>Pseudomonadota</taxon>
        <taxon>Alphaproteobacteria</taxon>
        <taxon>Acetobacterales</taxon>
        <taxon>Acetobacteraceae</taxon>
        <taxon>Granulibacter</taxon>
    </lineage>
</organism>
<dbReference type="PANTHER" id="PTHR31689:SF0">
    <property type="entry name" value="DIAMINOPIMELATE EPIMERASE"/>
    <property type="match status" value="1"/>
</dbReference>
<feature type="binding site" evidence="8">
    <location>
        <position position="186"/>
    </location>
    <ligand>
        <name>substrate</name>
    </ligand>
</feature>
<dbReference type="Gene3D" id="3.10.310.10">
    <property type="entry name" value="Diaminopimelate Epimerase, Chain A, domain 1"/>
    <property type="match status" value="2"/>
</dbReference>
<comment type="similarity">
    <text evidence="2 8">Belongs to the diaminopimelate epimerase family.</text>
</comment>
<accession>A0AAN0REG6</accession>
<keyword evidence="6 8" id="KW-0413">Isomerase</keyword>
<dbReference type="EMBL" id="CP003181">
    <property type="protein sequence ID" value="AHJ63398.1"/>
    <property type="molecule type" value="Genomic_DNA"/>
</dbReference>
<dbReference type="GO" id="GO:0009089">
    <property type="term" value="P:lysine biosynthetic process via diaminopimelate"/>
    <property type="evidence" value="ECO:0007669"/>
    <property type="project" value="UniProtKB-UniRule"/>
</dbReference>
<evidence type="ECO:0000313" key="10">
    <source>
        <dbReference type="EMBL" id="AHJ63398.1"/>
    </source>
</evidence>
<comment type="subunit">
    <text evidence="8">Homodimer.</text>
</comment>
<feature type="site" description="Could be important to modulate the pK values of the two catalytic cysteine residues" evidence="8">
    <location>
        <position position="204"/>
    </location>
</feature>
<protein>
    <recommendedName>
        <fullName evidence="3 8">Diaminopimelate epimerase</fullName>
        <shortName evidence="8">DAP epimerase</shortName>
        <ecNumber evidence="3 8">5.1.1.7</ecNumber>
    </recommendedName>
    <alternativeName>
        <fullName evidence="8">PLP-independent amino acid racemase</fullName>
    </alternativeName>
</protein>
<dbReference type="Pfam" id="PF01678">
    <property type="entry name" value="DAP_epimerase"/>
    <property type="match status" value="2"/>
</dbReference>
<evidence type="ECO:0000256" key="6">
    <source>
        <dbReference type="ARBA" id="ARBA00023235"/>
    </source>
</evidence>
<keyword evidence="4 8" id="KW-0028">Amino-acid biosynthesis</keyword>
<proteinExistence type="inferred from homology"/>
<evidence type="ECO:0000256" key="8">
    <source>
        <dbReference type="HAMAP-Rule" id="MF_00197"/>
    </source>
</evidence>
<gene>
    <name evidence="8" type="primary">dapF</name>
    <name evidence="10" type="ORF">GbCGDNIH3_1500</name>
</gene>
<dbReference type="KEGG" id="gbc:GbCGDNIH3_1500"/>
<comment type="function">
    <text evidence="8">Catalyzes the stereoinversion of LL-2,6-diaminopimelate (L,L-DAP) to meso-diaminopimelate (meso-DAP), a precursor of L-lysine and an essential component of the bacterial peptidoglycan.</text>
</comment>
<dbReference type="NCBIfam" id="TIGR00652">
    <property type="entry name" value="DapF"/>
    <property type="match status" value="1"/>
</dbReference>
<evidence type="ECO:0000256" key="7">
    <source>
        <dbReference type="ARBA" id="ARBA00051712"/>
    </source>
</evidence>
<dbReference type="PANTHER" id="PTHR31689">
    <property type="entry name" value="DIAMINOPIMELATE EPIMERASE, CHLOROPLASTIC"/>
    <property type="match status" value="1"/>
</dbReference>
<feature type="binding site" evidence="8">
    <location>
        <position position="47"/>
    </location>
    <ligand>
        <name>substrate</name>
    </ligand>
</feature>
<dbReference type="EC" id="5.1.1.7" evidence="3 8"/>
<dbReference type="HAMAP" id="MF_00197">
    <property type="entry name" value="DAP_epimerase"/>
    <property type="match status" value="1"/>
</dbReference>
<feature type="site" description="Could be important to modulate the pK values of the two catalytic cysteine residues" evidence="8">
    <location>
        <position position="155"/>
    </location>
</feature>
<comment type="pathway">
    <text evidence="1 8">Amino-acid biosynthesis; L-lysine biosynthesis via DAP pathway; DL-2,6-diaminopimelate from LL-2,6-diaminopimelate: step 1/1.</text>
</comment>
<feature type="binding site" evidence="8">
    <location>
        <position position="65"/>
    </location>
    <ligand>
        <name>substrate</name>
    </ligand>
</feature>
<comment type="catalytic activity">
    <reaction evidence="7 8">
        <text>(2S,6S)-2,6-diaminopimelate = meso-2,6-diaminopimelate</text>
        <dbReference type="Rhea" id="RHEA:15393"/>
        <dbReference type="ChEBI" id="CHEBI:57609"/>
        <dbReference type="ChEBI" id="CHEBI:57791"/>
        <dbReference type="EC" id="5.1.1.7"/>
    </reaction>
</comment>
<dbReference type="GO" id="GO:0008837">
    <property type="term" value="F:diaminopimelate epimerase activity"/>
    <property type="evidence" value="ECO:0007669"/>
    <property type="project" value="UniProtKB-UniRule"/>
</dbReference>
<name>A0AAN0REG6_9PROT</name>
<evidence type="ECO:0000256" key="2">
    <source>
        <dbReference type="ARBA" id="ARBA00010219"/>
    </source>
</evidence>
<feature type="binding site" evidence="8">
    <location>
        <begin position="204"/>
        <end position="205"/>
    </location>
    <ligand>
        <name>substrate</name>
    </ligand>
</feature>
<feature type="binding site" evidence="8">
    <location>
        <begin position="214"/>
        <end position="215"/>
    </location>
    <ligand>
        <name>substrate</name>
    </ligand>
</feature>
<feature type="active site" description="Proton acceptor" evidence="8">
    <location>
        <position position="213"/>
    </location>
</feature>
<evidence type="ECO:0000313" key="11">
    <source>
        <dbReference type="Proteomes" id="UP000019438"/>
    </source>
</evidence>
<comment type="subcellular location">
    <subcellularLocation>
        <location evidence="8">Cytoplasm</location>
    </subcellularLocation>
</comment>
<dbReference type="InterPro" id="IPR001653">
    <property type="entry name" value="DAP_epimerase_DapF"/>
</dbReference>
<feature type="binding site" evidence="8">
    <location>
        <begin position="75"/>
        <end position="76"/>
    </location>
    <ligand>
        <name>substrate</name>
    </ligand>
</feature>
<keyword evidence="5 8" id="KW-0457">Lysine biosynthesis</keyword>
<feature type="binding site" evidence="8">
    <location>
        <position position="13"/>
    </location>
    <ligand>
        <name>substrate</name>
    </ligand>
</feature>
<dbReference type="RefSeq" id="WP_025286939.1">
    <property type="nucleotide sequence ID" value="NZ_CP003181.2"/>
</dbReference>
<evidence type="ECO:0000256" key="3">
    <source>
        <dbReference type="ARBA" id="ARBA00013080"/>
    </source>
</evidence>